<accession>A0A9P6B4U5</accession>
<dbReference type="PANTHER" id="PTHR14187">
    <property type="entry name" value="ALPHA KINASE/ELONGATION FACTOR 2 KINASE"/>
    <property type="match status" value="1"/>
</dbReference>
<dbReference type="EMBL" id="MU128932">
    <property type="protein sequence ID" value="KAF9517332.1"/>
    <property type="molecule type" value="Genomic_DNA"/>
</dbReference>
<dbReference type="AlphaFoldDB" id="A0A9P6B4U5"/>
<name>A0A9P6B4U5_9AGAM</name>
<dbReference type="Gene3D" id="3.30.420.40">
    <property type="match status" value="1"/>
</dbReference>
<organism evidence="1 2">
    <name type="scientific">Hydnum rufescens UP504</name>
    <dbReference type="NCBI Taxonomy" id="1448309"/>
    <lineage>
        <taxon>Eukaryota</taxon>
        <taxon>Fungi</taxon>
        <taxon>Dikarya</taxon>
        <taxon>Basidiomycota</taxon>
        <taxon>Agaricomycotina</taxon>
        <taxon>Agaricomycetes</taxon>
        <taxon>Cantharellales</taxon>
        <taxon>Hydnaceae</taxon>
        <taxon>Hydnum</taxon>
    </lineage>
</organism>
<reference evidence="1" key="1">
    <citation type="journal article" date="2020" name="Nat. Commun.">
        <title>Large-scale genome sequencing of mycorrhizal fungi provides insights into the early evolution of symbiotic traits.</title>
        <authorList>
            <person name="Miyauchi S."/>
            <person name="Kiss E."/>
            <person name="Kuo A."/>
            <person name="Drula E."/>
            <person name="Kohler A."/>
            <person name="Sanchez-Garcia M."/>
            <person name="Morin E."/>
            <person name="Andreopoulos B."/>
            <person name="Barry K.W."/>
            <person name="Bonito G."/>
            <person name="Buee M."/>
            <person name="Carver A."/>
            <person name="Chen C."/>
            <person name="Cichocki N."/>
            <person name="Clum A."/>
            <person name="Culley D."/>
            <person name="Crous P.W."/>
            <person name="Fauchery L."/>
            <person name="Girlanda M."/>
            <person name="Hayes R.D."/>
            <person name="Keri Z."/>
            <person name="LaButti K."/>
            <person name="Lipzen A."/>
            <person name="Lombard V."/>
            <person name="Magnuson J."/>
            <person name="Maillard F."/>
            <person name="Murat C."/>
            <person name="Nolan M."/>
            <person name="Ohm R.A."/>
            <person name="Pangilinan J."/>
            <person name="Pereira M.F."/>
            <person name="Perotto S."/>
            <person name="Peter M."/>
            <person name="Pfister S."/>
            <person name="Riley R."/>
            <person name="Sitrit Y."/>
            <person name="Stielow J.B."/>
            <person name="Szollosi G."/>
            <person name="Zifcakova L."/>
            <person name="Stursova M."/>
            <person name="Spatafora J.W."/>
            <person name="Tedersoo L."/>
            <person name="Vaario L.M."/>
            <person name="Yamada A."/>
            <person name="Yan M."/>
            <person name="Wang P."/>
            <person name="Xu J."/>
            <person name="Bruns T."/>
            <person name="Baldrian P."/>
            <person name="Vilgalys R."/>
            <person name="Dunand C."/>
            <person name="Henrissat B."/>
            <person name="Grigoriev I.V."/>
            <person name="Hibbett D."/>
            <person name="Nagy L.G."/>
            <person name="Martin F.M."/>
        </authorList>
    </citation>
    <scope>NUCLEOTIDE SEQUENCE</scope>
    <source>
        <strain evidence="1">UP504</strain>
    </source>
</reference>
<dbReference type="InterPro" id="IPR043129">
    <property type="entry name" value="ATPase_NBD"/>
</dbReference>
<proteinExistence type="predicted"/>
<evidence type="ECO:0000313" key="1">
    <source>
        <dbReference type="EMBL" id="KAF9517332.1"/>
    </source>
</evidence>
<sequence>MNFPRAEPEVPNLPSGREKMCIAVDIPWPGSHRKVPTCLVYNEVGNFVAWGQEALSIRLCTGWTRCEMFKLHLDSASGTNLEDPFHTIPEGKEPMDLLVDYLRCLWEDAKRWILENGFMEEDLKSADIWLSIPTTWRVQSGEIMREAASRAGLVGPRGSRDRLQIIPESEAAGVHCVLWENFLSNRANPSWSVMLEVVPSILPSSKWGLKPKSATESCTIGGGCGSQFLDVQFRYTWNSGIKPEIFD</sequence>
<gene>
    <name evidence="1" type="ORF">BS47DRAFT_522697</name>
</gene>
<protein>
    <submittedName>
        <fullName evidence="1">Uncharacterized protein</fullName>
    </submittedName>
</protein>
<keyword evidence="2" id="KW-1185">Reference proteome</keyword>
<dbReference type="OrthoDB" id="2963168at2759"/>
<dbReference type="PANTHER" id="PTHR14187:SF5">
    <property type="entry name" value="HEAT SHOCK 70 KDA PROTEIN 12A"/>
    <property type="match status" value="1"/>
</dbReference>
<comment type="caution">
    <text evidence="1">The sequence shown here is derived from an EMBL/GenBank/DDBJ whole genome shotgun (WGS) entry which is preliminary data.</text>
</comment>
<evidence type="ECO:0000313" key="2">
    <source>
        <dbReference type="Proteomes" id="UP000886523"/>
    </source>
</evidence>
<dbReference type="SUPFAM" id="SSF53067">
    <property type="entry name" value="Actin-like ATPase domain"/>
    <property type="match status" value="1"/>
</dbReference>
<dbReference type="Proteomes" id="UP000886523">
    <property type="component" value="Unassembled WGS sequence"/>
</dbReference>